<dbReference type="Proteomes" id="UP001218188">
    <property type="component" value="Unassembled WGS sequence"/>
</dbReference>
<evidence type="ECO:0000256" key="1">
    <source>
        <dbReference type="SAM" id="MobiDB-lite"/>
    </source>
</evidence>
<keyword evidence="3" id="KW-1185">Reference proteome</keyword>
<accession>A0AAD6X2A0</accession>
<feature type="region of interest" description="Disordered" evidence="1">
    <location>
        <begin position="29"/>
        <end position="65"/>
    </location>
</feature>
<protein>
    <submittedName>
        <fullName evidence="2">Uncharacterized protein</fullName>
    </submittedName>
</protein>
<sequence length="236" mass="26960">MSNQQEENDDWALAFGKFFDLYFNPANAAQESEANGDDNLIPAGEPRSWDDASWQTGEPEGERRRSGVNAFELEFTPHFYVFAGPCTTNSEQHESAWASMRYMHDLTAGRQEMGAGMRETGDYHDYLRNKRHTFTPEERKHNDKMWDDRREACLKQHVKALKRKAAACAVADKDALQRPAPRAQNLDLSILQNVVAQDEILQFCASLSFVVVDLNGNQLRYILVVIALVFLWGSKW</sequence>
<organism evidence="2 3">
    <name type="scientific">Mycena alexandri</name>
    <dbReference type="NCBI Taxonomy" id="1745969"/>
    <lineage>
        <taxon>Eukaryota</taxon>
        <taxon>Fungi</taxon>
        <taxon>Dikarya</taxon>
        <taxon>Basidiomycota</taxon>
        <taxon>Agaricomycotina</taxon>
        <taxon>Agaricomycetes</taxon>
        <taxon>Agaricomycetidae</taxon>
        <taxon>Agaricales</taxon>
        <taxon>Marasmiineae</taxon>
        <taxon>Mycenaceae</taxon>
        <taxon>Mycena</taxon>
    </lineage>
</organism>
<comment type="caution">
    <text evidence="2">The sequence shown here is derived from an EMBL/GenBank/DDBJ whole genome shotgun (WGS) entry which is preliminary data.</text>
</comment>
<evidence type="ECO:0000313" key="2">
    <source>
        <dbReference type="EMBL" id="KAJ7033050.1"/>
    </source>
</evidence>
<gene>
    <name evidence="2" type="ORF">C8F04DRAFT_1184521</name>
</gene>
<name>A0AAD6X2A0_9AGAR</name>
<dbReference type="AlphaFoldDB" id="A0AAD6X2A0"/>
<reference evidence="2" key="1">
    <citation type="submission" date="2023-03" db="EMBL/GenBank/DDBJ databases">
        <title>Massive genome expansion in bonnet fungi (Mycena s.s.) driven by repeated elements and novel gene families across ecological guilds.</title>
        <authorList>
            <consortium name="Lawrence Berkeley National Laboratory"/>
            <person name="Harder C.B."/>
            <person name="Miyauchi S."/>
            <person name="Viragh M."/>
            <person name="Kuo A."/>
            <person name="Thoen E."/>
            <person name="Andreopoulos B."/>
            <person name="Lu D."/>
            <person name="Skrede I."/>
            <person name="Drula E."/>
            <person name="Henrissat B."/>
            <person name="Morin E."/>
            <person name="Kohler A."/>
            <person name="Barry K."/>
            <person name="LaButti K."/>
            <person name="Morin E."/>
            <person name="Salamov A."/>
            <person name="Lipzen A."/>
            <person name="Mereny Z."/>
            <person name="Hegedus B."/>
            <person name="Baldrian P."/>
            <person name="Stursova M."/>
            <person name="Weitz H."/>
            <person name="Taylor A."/>
            <person name="Grigoriev I.V."/>
            <person name="Nagy L.G."/>
            <person name="Martin F."/>
            <person name="Kauserud H."/>
        </authorList>
    </citation>
    <scope>NUCLEOTIDE SEQUENCE</scope>
    <source>
        <strain evidence="2">CBHHK200</strain>
    </source>
</reference>
<dbReference type="EMBL" id="JARJCM010000068">
    <property type="protein sequence ID" value="KAJ7033050.1"/>
    <property type="molecule type" value="Genomic_DNA"/>
</dbReference>
<proteinExistence type="predicted"/>
<evidence type="ECO:0000313" key="3">
    <source>
        <dbReference type="Proteomes" id="UP001218188"/>
    </source>
</evidence>